<dbReference type="PANTHER" id="PTHR22602:SF0">
    <property type="entry name" value="TRANSFERASE CAF17, MITOCHONDRIAL-RELATED"/>
    <property type="match status" value="1"/>
</dbReference>
<dbReference type="PATRIC" id="fig|1838286.3.peg.983"/>
<sequence length="290" mass="30637">MNYLLTDNDLKFTSAVLRVRGPDANSYLQGQFTQDLKQAKMGPCYGLWLDQKGKVLADSHIQQIAENEYLVISLTAPAAVLQARLEAYLIADEVELHDETGEWVSVLLWGDNKPVFPLPVGAVGFPSRRAGVGAGEILVPAAQAEALLAQVRHFAVVGDRAAAELARLRAGMPSVPADLGPRDLPAEGALDEVAISYTKGCYLGQEVMARLKNLGQVRRALHVVGGVGAPPAPGTVLYQGERKAGEVRSGAADGGNFLAMAMLSLVQLDPAAPLGLAPGGEGSLTILRRV</sequence>
<dbReference type="OrthoDB" id="9796287at2"/>
<dbReference type="PANTHER" id="PTHR22602">
    <property type="entry name" value="TRANSFERASE CAF17, MITOCHONDRIAL-RELATED"/>
    <property type="match status" value="1"/>
</dbReference>
<dbReference type="Proteomes" id="UP000095228">
    <property type="component" value="Chromosome"/>
</dbReference>
<dbReference type="Gene3D" id="3.30.1360.120">
    <property type="entry name" value="Probable tRNA modification gtpase trme, domain 1"/>
    <property type="match status" value="2"/>
</dbReference>
<evidence type="ECO:0000259" key="3">
    <source>
        <dbReference type="Pfam" id="PF01571"/>
    </source>
</evidence>
<dbReference type="Pfam" id="PF01571">
    <property type="entry name" value="GCV_T"/>
    <property type="match status" value="1"/>
</dbReference>
<reference evidence="4 5" key="1">
    <citation type="submission" date="2016-06" db="EMBL/GenBank/DDBJ databases">
        <title>Three novel species with peptidoglycan cell walls form the new genus Lacunisphaera gen. nov. in the family Opitutaceae of the verrucomicrobial subdivision 4.</title>
        <authorList>
            <person name="Rast P."/>
            <person name="Gloeckner I."/>
            <person name="Jogler M."/>
            <person name="Boedeker C."/>
            <person name="Jeske O."/>
            <person name="Wiegand S."/>
            <person name="Reinhardt R."/>
            <person name="Schumann P."/>
            <person name="Rohde M."/>
            <person name="Spring S."/>
            <person name="Gloeckner F.O."/>
            <person name="Jogler C."/>
        </authorList>
    </citation>
    <scope>NUCLEOTIDE SEQUENCE [LARGE SCALE GENOMIC DNA]</scope>
    <source>
        <strain evidence="4 5">IG16b</strain>
    </source>
</reference>
<dbReference type="InterPro" id="IPR006222">
    <property type="entry name" value="GCVT_N"/>
</dbReference>
<protein>
    <submittedName>
        <fullName evidence="4">Putative global regulator</fullName>
    </submittedName>
</protein>
<accession>A0A1D8ASP7</accession>
<dbReference type="GO" id="GO:0016226">
    <property type="term" value="P:iron-sulfur cluster assembly"/>
    <property type="evidence" value="ECO:0007669"/>
    <property type="project" value="TreeGrafter"/>
</dbReference>
<evidence type="ECO:0000313" key="4">
    <source>
        <dbReference type="EMBL" id="AOS43921.1"/>
    </source>
</evidence>
<gene>
    <name evidence="4" type="ORF">Verru16b_00979</name>
</gene>
<name>A0A1D8ASP7_9BACT</name>
<keyword evidence="1" id="KW-0809">Transit peptide</keyword>
<dbReference type="InterPro" id="IPR045179">
    <property type="entry name" value="YgfZ/GcvT"/>
</dbReference>
<dbReference type="KEGG" id="obg:Verru16b_00979"/>
<dbReference type="EMBL" id="CP016094">
    <property type="protein sequence ID" value="AOS43921.1"/>
    <property type="molecule type" value="Genomic_DNA"/>
</dbReference>
<dbReference type="STRING" id="1838286.Verru16b_00979"/>
<dbReference type="PIRSF" id="PIRSF006487">
    <property type="entry name" value="GcvT"/>
    <property type="match status" value="1"/>
</dbReference>
<dbReference type="InterPro" id="IPR027266">
    <property type="entry name" value="TrmE/GcvT-like"/>
</dbReference>
<feature type="domain" description="GCVT N-terminal" evidence="3">
    <location>
        <begin position="17"/>
        <end position="110"/>
    </location>
</feature>
<dbReference type="SUPFAM" id="SSF103025">
    <property type="entry name" value="Folate-binding domain"/>
    <property type="match status" value="1"/>
</dbReference>
<keyword evidence="5" id="KW-1185">Reference proteome</keyword>
<proteinExistence type="predicted"/>
<feature type="binding site" evidence="2">
    <location>
        <position position="136"/>
    </location>
    <ligand>
        <name>substrate</name>
    </ligand>
</feature>
<evidence type="ECO:0000313" key="5">
    <source>
        <dbReference type="Proteomes" id="UP000095228"/>
    </source>
</evidence>
<evidence type="ECO:0000256" key="1">
    <source>
        <dbReference type="ARBA" id="ARBA00022946"/>
    </source>
</evidence>
<dbReference type="InterPro" id="IPR017703">
    <property type="entry name" value="YgfZ/GCV_T_CS"/>
</dbReference>
<dbReference type="NCBIfam" id="TIGR03317">
    <property type="entry name" value="ygfZ_signature"/>
    <property type="match status" value="1"/>
</dbReference>
<dbReference type="AlphaFoldDB" id="A0A1D8ASP7"/>
<evidence type="ECO:0000256" key="2">
    <source>
        <dbReference type="PIRSR" id="PIRSR006487-1"/>
    </source>
</evidence>
<organism evidence="4 5">
    <name type="scientific">Lacunisphaera limnophila</name>
    <dbReference type="NCBI Taxonomy" id="1838286"/>
    <lineage>
        <taxon>Bacteria</taxon>
        <taxon>Pseudomonadati</taxon>
        <taxon>Verrucomicrobiota</taxon>
        <taxon>Opitutia</taxon>
        <taxon>Opitutales</taxon>
        <taxon>Opitutaceae</taxon>
        <taxon>Lacunisphaera</taxon>
    </lineage>
</organism>